<evidence type="ECO:0000313" key="2">
    <source>
        <dbReference type="Proteomes" id="UP001054837"/>
    </source>
</evidence>
<accession>A0AAV4WNJ0</accession>
<sequence>MILLCRALNQAAPGHLCREGRRGGGAPDLCVRPSISGALHKTRDEGRACLIRILRPSSLLSLVENYGIALFANAVIYRWLRCPSSPFFCGD</sequence>
<name>A0AAV4WNJ0_9ARAC</name>
<dbReference type="EMBL" id="BPLQ01014801">
    <property type="protein sequence ID" value="GIY83314.1"/>
    <property type="molecule type" value="Genomic_DNA"/>
</dbReference>
<gene>
    <name evidence="1" type="ORF">CDAR_117561</name>
</gene>
<evidence type="ECO:0000313" key="1">
    <source>
        <dbReference type="EMBL" id="GIY83314.1"/>
    </source>
</evidence>
<organism evidence="1 2">
    <name type="scientific">Caerostris darwini</name>
    <dbReference type="NCBI Taxonomy" id="1538125"/>
    <lineage>
        <taxon>Eukaryota</taxon>
        <taxon>Metazoa</taxon>
        <taxon>Ecdysozoa</taxon>
        <taxon>Arthropoda</taxon>
        <taxon>Chelicerata</taxon>
        <taxon>Arachnida</taxon>
        <taxon>Araneae</taxon>
        <taxon>Araneomorphae</taxon>
        <taxon>Entelegynae</taxon>
        <taxon>Araneoidea</taxon>
        <taxon>Araneidae</taxon>
        <taxon>Caerostris</taxon>
    </lineage>
</organism>
<keyword evidence="2" id="KW-1185">Reference proteome</keyword>
<dbReference type="Proteomes" id="UP001054837">
    <property type="component" value="Unassembled WGS sequence"/>
</dbReference>
<reference evidence="1 2" key="1">
    <citation type="submission" date="2021-06" db="EMBL/GenBank/DDBJ databases">
        <title>Caerostris darwini draft genome.</title>
        <authorList>
            <person name="Kono N."/>
            <person name="Arakawa K."/>
        </authorList>
    </citation>
    <scope>NUCLEOTIDE SEQUENCE [LARGE SCALE GENOMIC DNA]</scope>
</reference>
<dbReference type="AlphaFoldDB" id="A0AAV4WNJ0"/>
<comment type="caution">
    <text evidence="1">The sequence shown here is derived from an EMBL/GenBank/DDBJ whole genome shotgun (WGS) entry which is preliminary data.</text>
</comment>
<proteinExistence type="predicted"/>
<protein>
    <submittedName>
        <fullName evidence="1">Uncharacterized protein</fullName>
    </submittedName>
</protein>